<dbReference type="AlphaFoldDB" id="A0A919AJL8"/>
<dbReference type="GO" id="GO:0016791">
    <property type="term" value="F:phosphatase activity"/>
    <property type="evidence" value="ECO:0007669"/>
    <property type="project" value="TreeGrafter"/>
</dbReference>
<dbReference type="Gene3D" id="3.30.450.40">
    <property type="match status" value="1"/>
</dbReference>
<name>A0A919AJL8_9ACTN</name>
<dbReference type="Pfam" id="PF00989">
    <property type="entry name" value="PAS"/>
    <property type="match status" value="1"/>
</dbReference>
<dbReference type="InterPro" id="IPR001932">
    <property type="entry name" value="PPM-type_phosphatase-like_dom"/>
</dbReference>
<dbReference type="SMART" id="SM00065">
    <property type="entry name" value="GAF"/>
    <property type="match status" value="1"/>
</dbReference>
<dbReference type="InterPro" id="IPR013767">
    <property type="entry name" value="PAS_fold"/>
</dbReference>
<dbReference type="InterPro" id="IPR052016">
    <property type="entry name" value="Bact_Sigma-Reg"/>
</dbReference>
<dbReference type="SMART" id="SM00331">
    <property type="entry name" value="PP2C_SIG"/>
    <property type="match status" value="1"/>
</dbReference>
<dbReference type="Gene3D" id="3.60.40.10">
    <property type="entry name" value="PPM-type phosphatase domain"/>
    <property type="match status" value="1"/>
</dbReference>
<evidence type="ECO:0000313" key="3">
    <source>
        <dbReference type="EMBL" id="GHF11663.1"/>
    </source>
</evidence>
<reference evidence="3" key="2">
    <citation type="submission" date="2020-09" db="EMBL/GenBank/DDBJ databases">
        <authorList>
            <person name="Sun Q."/>
            <person name="Ohkuma M."/>
        </authorList>
    </citation>
    <scope>NUCLEOTIDE SEQUENCE</scope>
    <source>
        <strain evidence="3">JCM 3302</strain>
    </source>
</reference>
<dbReference type="InterPro" id="IPR003594">
    <property type="entry name" value="HATPase_dom"/>
</dbReference>
<dbReference type="FunFam" id="3.30.450.40:FF:000035">
    <property type="entry name" value="PAS sensor protein"/>
    <property type="match status" value="1"/>
</dbReference>
<dbReference type="PROSITE" id="PS50112">
    <property type="entry name" value="PAS"/>
    <property type="match status" value="1"/>
</dbReference>
<dbReference type="InterPro" id="IPR003018">
    <property type="entry name" value="GAF"/>
</dbReference>
<evidence type="ECO:0000313" key="4">
    <source>
        <dbReference type="Proteomes" id="UP000641386"/>
    </source>
</evidence>
<gene>
    <name evidence="3" type="ORF">GCM10014715_79190</name>
</gene>
<comment type="caution">
    <text evidence="3">The sequence shown here is derived from an EMBL/GenBank/DDBJ whole genome shotgun (WGS) entry which is preliminary data.</text>
</comment>
<dbReference type="SUPFAM" id="SSF55781">
    <property type="entry name" value="GAF domain-like"/>
    <property type="match status" value="1"/>
</dbReference>
<reference evidence="3" key="1">
    <citation type="journal article" date="2014" name="Int. J. Syst. Evol. Microbiol.">
        <title>Complete genome sequence of Corynebacterium casei LMG S-19264T (=DSM 44701T), isolated from a smear-ripened cheese.</title>
        <authorList>
            <consortium name="US DOE Joint Genome Institute (JGI-PGF)"/>
            <person name="Walter F."/>
            <person name="Albersmeier A."/>
            <person name="Kalinowski J."/>
            <person name="Ruckert C."/>
        </authorList>
    </citation>
    <scope>NUCLEOTIDE SEQUENCE</scope>
    <source>
        <strain evidence="3">JCM 3302</strain>
    </source>
</reference>
<dbReference type="Pfam" id="PF01590">
    <property type="entry name" value="GAF"/>
    <property type="match status" value="1"/>
</dbReference>
<dbReference type="Gene3D" id="3.30.450.20">
    <property type="entry name" value="PAS domain"/>
    <property type="match status" value="2"/>
</dbReference>
<dbReference type="InterPro" id="IPR013656">
    <property type="entry name" value="PAS_4"/>
</dbReference>
<dbReference type="CDD" id="cd00130">
    <property type="entry name" value="PAS"/>
    <property type="match status" value="2"/>
</dbReference>
<dbReference type="SUPFAM" id="SSF55874">
    <property type="entry name" value="ATPase domain of HSP90 chaperone/DNA topoisomerase II/histidine kinase"/>
    <property type="match status" value="1"/>
</dbReference>
<dbReference type="PANTHER" id="PTHR43156:SF2">
    <property type="entry name" value="STAGE II SPORULATION PROTEIN E"/>
    <property type="match status" value="1"/>
</dbReference>
<dbReference type="GO" id="GO:0006355">
    <property type="term" value="P:regulation of DNA-templated transcription"/>
    <property type="evidence" value="ECO:0007669"/>
    <property type="project" value="InterPro"/>
</dbReference>
<dbReference type="SUPFAM" id="SSF55785">
    <property type="entry name" value="PYP-like sensor domain (PAS domain)"/>
    <property type="match status" value="2"/>
</dbReference>
<dbReference type="NCBIfam" id="TIGR00229">
    <property type="entry name" value="sensory_box"/>
    <property type="match status" value="1"/>
</dbReference>
<dbReference type="InterPro" id="IPR035965">
    <property type="entry name" value="PAS-like_dom_sf"/>
</dbReference>
<organism evidence="3 4">
    <name type="scientific">Streptomyces spiralis</name>
    <dbReference type="NCBI Taxonomy" id="66376"/>
    <lineage>
        <taxon>Bacteria</taxon>
        <taxon>Bacillati</taxon>
        <taxon>Actinomycetota</taxon>
        <taxon>Actinomycetes</taxon>
        <taxon>Kitasatosporales</taxon>
        <taxon>Streptomycetaceae</taxon>
        <taxon>Streptomyces</taxon>
    </lineage>
</organism>
<keyword evidence="1" id="KW-0378">Hydrolase</keyword>
<dbReference type="InterPro" id="IPR036457">
    <property type="entry name" value="PPM-type-like_dom_sf"/>
</dbReference>
<dbReference type="InterPro" id="IPR036890">
    <property type="entry name" value="HATPase_C_sf"/>
</dbReference>
<dbReference type="Pfam" id="PF13581">
    <property type="entry name" value="HATPase_c_2"/>
    <property type="match status" value="1"/>
</dbReference>
<dbReference type="Pfam" id="PF08448">
    <property type="entry name" value="PAS_4"/>
    <property type="match status" value="1"/>
</dbReference>
<evidence type="ECO:0000256" key="1">
    <source>
        <dbReference type="ARBA" id="ARBA00022801"/>
    </source>
</evidence>
<accession>A0A919AJL8</accession>
<dbReference type="PANTHER" id="PTHR43156">
    <property type="entry name" value="STAGE II SPORULATION PROTEIN E-RELATED"/>
    <property type="match status" value="1"/>
</dbReference>
<keyword evidence="4" id="KW-1185">Reference proteome</keyword>
<dbReference type="EMBL" id="BNBC01000061">
    <property type="protein sequence ID" value="GHF11663.1"/>
    <property type="molecule type" value="Genomic_DNA"/>
</dbReference>
<dbReference type="Pfam" id="PF07228">
    <property type="entry name" value="SpoIIE"/>
    <property type="match status" value="1"/>
</dbReference>
<protein>
    <recommendedName>
        <fullName evidence="2">PAS domain-containing protein</fullName>
    </recommendedName>
</protein>
<dbReference type="CDD" id="cd16936">
    <property type="entry name" value="HATPase_RsbW-like"/>
    <property type="match status" value="1"/>
</dbReference>
<evidence type="ECO:0000259" key="2">
    <source>
        <dbReference type="PROSITE" id="PS50112"/>
    </source>
</evidence>
<dbReference type="InterPro" id="IPR029016">
    <property type="entry name" value="GAF-like_dom_sf"/>
</dbReference>
<sequence>MAEKSVAVYGARQWSGSDVQVQEAGRPSGGPVAFMLDGRGTVVQCTTTVQDLLGWSAGEVQGRPLTALVVSPVAWQKQLDRAGRLEFSVALRHRDGASVAVDIEVVPLPAGTVLRRLVFAVPRADSRRRMEDQALVRALFSQDRVGLVIHDTDLVVRRVNFESRLLGLDQPWSEGELIDLRAEDVLVPEDAAALNEQMRRVLETGEPLIDWEHSARRRIAPERERTVTVSMFRLEDPQGGAIGVAAVVTDVTEQHAAQQRLALLHTAAARLGQSLDLTRNAKELTGILVPGFADLASVDLSEPVLEGGDSTRLLPGTLLSRIAVASSDGVWPADTYQPGDTVRARESESRVLREGGPVLAADLAAYCEGLELDAERRRLLWPSSAVSALFVPLFARGHVLGVLGLWRNRDRAPFTAADVPLIEEIGSRAALSLDNARRYSRERRVTEALQHSLLPPPVVETAAAQTSGAYVPASTAAGTGGTWYDVIRLSGVRIAFVVGRVAGHGVHAAGAMGRLRSAVQTLADLDPPPEELLSHLDDLVTRIGEDDSHQGIAIAGSLRGATCLYATYDPVTGQCLVAAAGRPVPVVARRHTGTINEVSLQSVPALGAGSEPFETTELLLQPGDVLAFHSGPLNGSARGDLECVCEGARAAAHTDEPLTDITARLVSRLREEPRSDDLALLLARVDRVPASHTAFWQLSADPRLVARARTLVSAQLTEWGLADMAFTTELIVSELVTNAIRYASGPIGLRLIKDHRLVCEVSDPSQSQPHLRRARLADEGGRGLFLIAQLTRRWGSRYTPDGKTIWTEQSLDPTEV</sequence>
<proteinExistence type="predicted"/>
<dbReference type="Proteomes" id="UP000641386">
    <property type="component" value="Unassembled WGS sequence"/>
</dbReference>
<dbReference type="InterPro" id="IPR000014">
    <property type="entry name" value="PAS"/>
</dbReference>
<dbReference type="Gene3D" id="3.30.565.10">
    <property type="entry name" value="Histidine kinase-like ATPase, C-terminal domain"/>
    <property type="match status" value="1"/>
</dbReference>
<feature type="domain" description="PAS" evidence="2">
    <location>
        <begin position="34"/>
        <end position="72"/>
    </location>
</feature>
<dbReference type="FunFam" id="3.30.565.10:FF:000028">
    <property type="entry name" value="PAS sensor protein"/>
    <property type="match status" value="1"/>
</dbReference>